<dbReference type="EMBL" id="CAMXCT030000416">
    <property type="protein sequence ID" value="CAL4765820.1"/>
    <property type="molecule type" value="Genomic_DNA"/>
</dbReference>
<dbReference type="AlphaFoldDB" id="A0A9P1BS94"/>
<dbReference type="OrthoDB" id="481081at2759"/>
<feature type="region of interest" description="Disordered" evidence="1">
    <location>
        <begin position="367"/>
        <end position="422"/>
    </location>
</feature>
<reference evidence="3 4" key="2">
    <citation type="submission" date="2024-05" db="EMBL/GenBank/DDBJ databases">
        <authorList>
            <person name="Chen Y."/>
            <person name="Shah S."/>
            <person name="Dougan E. K."/>
            <person name="Thang M."/>
            <person name="Chan C."/>
        </authorList>
    </citation>
    <scope>NUCLEOTIDE SEQUENCE [LARGE SCALE GENOMIC DNA]</scope>
</reference>
<proteinExistence type="predicted"/>
<evidence type="ECO:0000313" key="4">
    <source>
        <dbReference type="Proteomes" id="UP001152797"/>
    </source>
</evidence>
<gene>
    <name evidence="2" type="ORF">C1SCF055_LOCUS6557</name>
</gene>
<dbReference type="EMBL" id="CAMXCT020000416">
    <property type="protein sequence ID" value="CAL1131883.1"/>
    <property type="molecule type" value="Genomic_DNA"/>
</dbReference>
<evidence type="ECO:0000256" key="1">
    <source>
        <dbReference type="SAM" id="MobiDB-lite"/>
    </source>
</evidence>
<reference evidence="2" key="1">
    <citation type="submission" date="2022-10" db="EMBL/GenBank/DDBJ databases">
        <authorList>
            <person name="Chen Y."/>
            <person name="Dougan E. K."/>
            <person name="Chan C."/>
            <person name="Rhodes N."/>
            <person name="Thang M."/>
        </authorList>
    </citation>
    <scope>NUCLEOTIDE SEQUENCE</scope>
</reference>
<dbReference type="EMBL" id="CAMXCT010000416">
    <property type="protein sequence ID" value="CAI3978508.1"/>
    <property type="molecule type" value="Genomic_DNA"/>
</dbReference>
<organism evidence="2">
    <name type="scientific">Cladocopium goreaui</name>
    <dbReference type="NCBI Taxonomy" id="2562237"/>
    <lineage>
        <taxon>Eukaryota</taxon>
        <taxon>Sar</taxon>
        <taxon>Alveolata</taxon>
        <taxon>Dinophyceae</taxon>
        <taxon>Suessiales</taxon>
        <taxon>Symbiodiniaceae</taxon>
        <taxon>Cladocopium</taxon>
    </lineage>
</organism>
<comment type="caution">
    <text evidence="2">The sequence shown here is derived from an EMBL/GenBank/DDBJ whole genome shotgun (WGS) entry which is preliminary data.</text>
</comment>
<sequence>ESKVEQPALANASRSPDVRTTIDLESDESPSPKAATLRYSPSTPAESAPGSVAQKKEPQDIYTDVGIFGDFPDTGDEIPEYGNTHAPKFEKHEHHLSENAIRCRARRIFTPRVDGSKKVSETVFKEWHSKGQPRKNLEQIFKQCGYDPDTFVAEVEILRSEMQSTEFEIEAEFLTHDEMESRGMTPSRIEAIKKHCVTNPKKLMRRDLYEKTMRYYCEISVKTKSKKASRLEINKRAKFEESGVSNMNMDLHDGGNDDDDSDIGVDEEHVEEEVEKEKQVTNRKSLGIPELDPDALPSSHVQKYLTALAKRLTKVQQLLQKFEDKELSDIQTKLKETIVNSINALEKDHRDLSELYSQGVVSGYTKKPFIPKKAPAEKTEKPGGLRVKSKAAKAKAKGAAKAKAASKGGAPAMPATGKRPHK</sequence>
<evidence type="ECO:0000313" key="3">
    <source>
        <dbReference type="EMBL" id="CAL4765820.1"/>
    </source>
</evidence>
<feature type="compositionally biased region" description="Basic residues" evidence="1">
    <location>
        <begin position="387"/>
        <end position="400"/>
    </location>
</feature>
<name>A0A9P1BS94_9DINO</name>
<protein>
    <submittedName>
        <fullName evidence="2">Uncharacterized protein</fullName>
    </submittedName>
</protein>
<feature type="compositionally biased region" description="Low complexity" evidence="1">
    <location>
        <begin position="401"/>
        <end position="410"/>
    </location>
</feature>
<keyword evidence="4" id="KW-1185">Reference proteome</keyword>
<feature type="non-terminal residue" evidence="2">
    <location>
        <position position="422"/>
    </location>
</feature>
<dbReference type="Proteomes" id="UP001152797">
    <property type="component" value="Unassembled WGS sequence"/>
</dbReference>
<evidence type="ECO:0000313" key="2">
    <source>
        <dbReference type="EMBL" id="CAI3978508.1"/>
    </source>
</evidence>
<feature type="compositionally biased region" description="Basic and acidic residues" evidence="1">
    <location>
        <begin position="374"/>
        <end position="383"/>
    </location>
</feature>
<feature type="region of interest" description="Disordered" evidence="1">
    <location>
        <begin position="1"/>
        <end position="59"/>
    </location>
</feature>
<accession>A0A9P1BS94</accession>